<organism evidence="1 2">
    <name type="scientific">Populus alba</name>
    <name type="common">White poplar</name>
    <dbReference type="NCBI Taxonomy" id="43335"/>
    <lineage>
        <taxon>Eukaryota</taxon>
        <taxon>Viridiplantae</taxon>
        <taxon>Streptophyta</taxon>
        <taxon>Embryophyta</taxon>
        <taxon>Tracheophyta</taxon>
        <taxon>Spermatophyta</taxon>
        <taxon>Magnoliopsida</taxon>
        <taxon>eudicotyledons</taxon>
        <taxon>Gunneridae</taxon>
        <taxon>Pentapetalae</taxon>
        <taxon>rosids</taxon>
        <taxon>fabids</taxon>
        <taxon>Malpighiales</taxon>
        <taxon>Salicaceae</taxon>
        <taxon>Saliceae</taxon>
        <taxon>Populus</taxon>
    </lineage>
</organism>
<dbReference type="Proteomes" id="UP000309997">
    <property type="component" value="Unassembled WGS sequence"/>
</dbReference>
<gene>
    <name evidence="1" type="ORF">D5086_020871</name>
</gene>
<proteinExistence type="predicted"/>
<keyword evidence="2" id="KW-1185">Reference proteome</keyword>
<sequence>MAMSTGCSGSDNDAEKIKKMCETSTRLPGKLVIGDILGHILCCYDTTSVALEGAMAELFNNPEGNLQGNLKTSPSSTAPLIMRECIEDWRVNSCVIKAKTSVVTNVYAIMKDPNSWANPNEFMPEGFMESSEEKNGEHQIEFKAQNFRYLPFGNGRRGCPGASFAMLVTHATLGALVQCCGWKIKDGEKIDLRPGPG</sequence>
<protein>
    <submittedName>
        <fullName evidence="1">Uncharacterized protein</fullName>
    </submittedName>
</protein>
<dbReference type="EMBL" id="RCHU02000010">
    <property type="protein sequence ID" value="KAL3579367.1"/>
    <property type="molecule type" value="Genomic_DNA"/>
</dbReference>
<reference evidence="1 2" key="1">
    <citation type="journal article" date="2024" name="Plant Biotechnol. J.">
        <title>Genome and CRISPR/Cas9 system of a widespread forest tree (Populus alba) in the world.</title>
        <authorList>
            <person name="Liu Y.J."/>
            <person name="Jiang P.F."/>
            <person name="Han X.M."/>
            <person name="Li X.Y."/>
            <person name="Wang H.M."/>
            <person name="Wang Y.J."/>
            <person name="Wang X.X."/>
            <person name="Zeng Q.Y."/>
        </authorList>
    </citation>
    <scope>NUCLEOTIDE SEQUENCE [LARGE SCALE GENOMIC DNA]</scope>
    <source>
        <strain evidence="2">cv. PAL-ZL1</strain>
    </source>
</reference>
<comment type="caution">
    <text evidence="1">The sequence shown here is derived from an EMBL/GenBank/DDBJ whole genome shotgun (WGS) entry which is preliminary data.</text>
</comment>
<name>A0ACC4BMM2_POPAL</name>
<accession>A0ACC4BMM2</accession>
<evidence type="ECO:0000313" key="2">
    <source>
        <dbReference type="Proteomes" id="UP000309997"/>
    </source>
</evidence>
<evidence type="ECO:0000313" key="1">
    <source>
        <dbReference type="EMBL" id="KAL3579367.1"/>
    </source>
</evidence>